<proteinExistence type="predicted"/>
<dbReference type="Proteomes" id="UP001529514">
    <property type="component" value="Chromosome"/>
</dbReference>
<dbReference type="EMBL" id="AP028978">
    <property type="protein sequence ID" value="BET96578.1"/>
    <property type="molecule type" value="Genomic_DNA"/>
</dbReference>
<organism evidence="1 2">
    <name type="scientific">Xenorhabdus taiwanensis</name>
    <dbReference type="NCBI Taxonomy" id="3085177"/>
    <lineage>
        <taxon>Bacteria</taxon>
        <taxon>Pseudomonadati</taxon>
        <taxon>Pseudomonadota</taxon>
        <taxon>Gammaproteobacteria</taxon>
        <taxon>Enterobacterales</taxon>
        <taxon>Morganellaceae</taxon>
        <taxon>Xenorhabdus</taxon>
    </lineage>
</organism>
<name>A0ABM8JV51_9GAMM</name>
<gene>
    <name evidence="1" type="ORF">TCT1_14990</name>
</gene>
<sequence length="563" mass="65548">MKLLRFLLEIDGEERREIPFFDNLNIITSKKESDAPGNSVGKSTLGRILDYLFDGSINPIYIDDEFQTPKQEIERLFTNSEVYVSLEYLGLDNQYSVIKRRLSTDAELQSYILNGREVTSKEYISHIMGSIFNVYSAKPTIRKLAPKFFRTTQHRMTKTVNFDNGRNVTKSDINTVFLYLFNFNDTEILSKVHRLKTTIRGYERNLKAFKSVISQDKIVGSIFKIKREIAKLEKSLLSSEKGIDKLEIVSKINTIDDEQNSLSDEILSLDLKIKNIFKTNEILKNNEQHHLLDELQTIYEYASVKIESTLEDYQQALAFHEHLLSTKREFVSHGLDKLQEKYEKATVKFGQLKNQKQSLFDELKSKKKIEEISDTMKEIGTLDKELAKLTAIIDKKDDIDSKLVLERQSLTELSGELETELSNVTSFEEKYIENFKDYTRYFYGVEYNFSLHLDQEKGECAPHVDDVESNNEGGLKRLEVVTFDLAYIKTVCDKQVLRPNFVLHDSIDEIDIQHVRKMFDESIKLSGQHIVSMLSDKLAQEDYQKYKRYIILELSQDNKFFKL</sequence>
<protein>
    <submittedName>
        <fullName evidence="1">DUF2326 domain-containing protein</fullName>
    </submittedName>
</protein>
<evidence type="ECO:0000313" key="2">
    <source>
        <dbReference type="Proteomes" id="UP001529514"/>
    </source>
</evidence>
<keyword evidence="2" id="KW-1185">Reference proteome</keyword>
<reference evidence="1 2" key="1">
    <citation type="submission" date="2023-10" db="EMBL/GenBank/DDBJ databases">
        <title>Xenorhabdus taiwanensis sp. nov., a symbiotic bacterium associated with the entomopathogenic nematode Steinernema taiwanensis.</title>
        <authorList>
            <person name="Tseng C.T."/>
            <person name="Shu H.Y."/>
            <person name="Chen M.H."/>
            <person name="Fang Y.J."/>
            <person name="Wu T.L."/>
            <person name="Lin Y.C."/>
            <person name="Huang C.J."/>
        </authorList>
    </citation>
    <scope>NUCLEOTIDE SEQUENCE [LARGE SCALE GENOMIC DNA]</scope>
    <source>
        <strain evidence="1 2">TCT-1</strain>
    </source>
</reference>
<dbReference type="RefSeq" id="WP_374053332.1">
    <property type="nucleotide sequence ID" value="NZ_AP028978.1"/>
</dbReference>
<evidence type="ECO:0000313" key="1">
    <source>
        <dbReference type="EMBL" id="BET96578.1"/>
    </source>
</evidence>
<accession>A0ABM8JV51</accession>